<evidence type="ECO:0000256" key="2">
    <source>
        <dbReference type="SAM" id="Phobius"/>
    </source>
</evidence>
<evidence type="ECO:0000313" key="4">
    <source>
        <dbReference type="EMBL" id="HIZ37751.1"/>
    </source>
</evidence>
<feature type="transmembrane region" description="Helical" evidence="2">
    <location>
        <begin position="102"/>
        <end position="120"/>
    </location>
</feature>
<feature type="transmembrane region" description="Helical" evidence="2">
    <location>
        <begin position="72"/>
        <end position="90"/>
    </location>
</feature>
<reference evidence="4" key="1">
    <citation type="journal article" date="2021" name="PeerJ">
        <title>Extensive microbial diversity within the chicken gut microbiome revealed by metagenomics and culture.</title>
        <authorList>
            <person name="Gilroy R."/>
            <person name="Ravi A."/>
            <person name="Getino M."/>
            <person name="Pursley I."/>
            <person name="Horton D.L."/>
            <person name="Alikhan N.F."/>
            <person name="Baker D."/>
            <person name="Gharbi K."/>
            <person name="Hall N."/>
            <person name="Watson M."/>
            <person name="Adriaenssens E.M."/>
            <person name="Foster-Nyarko E."/>
            <person name="Jarju S."/>
            <person name="Secka A."/>
            <person name="Antonio M."/>
            <person name="Oren A."/>
            <person name="Chaudhuri R.R."/>
            <person name="La Ragione R."/>
            <person name="Hildebrand F."/>
            <person name="Pallen M.J."/>
        </authorList>
    </citation>
    <scope>NUCLEOTIDE SEQUENCE</scope>
    <source>
        <strain evidence="4">ChiGjej4B4-7305</strain>
    </source>
</reference>
<dbReference type="PANTHER" id="PTHR30590:SF2">
    <property type="entry name" value="INNER MEMBRANE PROTEIN"/>
    <property type="match status" value="1"/>
</dbReference>
<comment type="caution">
    <text evidence="4">The sequence shown here is derived from an EMBL/GenBank/DDBJ whole genome shotgun (WGS) entry which is preliminary data.</text>
</comment>
<feature type="transmembrane region" description="Helical" evidence="2">
    <location>
        <begin position="320"/>
        <end position="343"/>
    </location>
</feature>
<feature type="transmembrane region" description="Helical" evidence="2">
    <location>
        <begin position="126"/>
        <end position="143"/>
    </location>
</feature>
<proteinExistence type="predicted"/>
<dbReference type="Pfam" id="PF04235">
    <property type="entry name" value="DUF418"/>
    <property type="match status" value="1"/>
</dbReference>
<name>A0A9D2EII6_9MICO</name>
<keyword evidence="2" id="KW-1133">Transmembrane helix</keyword>
<feature type="compositionally biased region" description="Basic and acidic residues" evidence="1">
    <location>
        <begin position="409"/>
        <end position="426"/>
    </location>
</feature>
<feature type="transmembrane region" description="Helical" evidence="2">
    <location>
        <begin position="349"/>
        <end position="369"/>
    </location>
</feature>
<feature type="domain" description="DUF418" evidence="3">
    <location>
        <begin position="232"/>
        <end position="387"/>
    </location>
</feature>
<dbReference type="Proteomes" id="UP000824037">
    <property type="component" value="Unassembled WGS sequence"/>
</dbReference>
<accession>A0A9D2EII6</accession>
<dbReference type="PANTHER" id="PTHR30590">
    <property type="entry name" value="INNER MEMBRANE PROTEIN"/>
    <property type="match status" value="1"/>
</dbReference>
<dbReference type="InterPro" id="IPR007349">
    <property type="entry name" value="DUF418"/>
</dbReference>
<feature type="transmembrane region" description="Helical" evidence="2">
    <location>
        <begin position="21"/>
        <end position="42"/>
    </location>
</feature>
<feature type="transmembrane region" description="Helical" evidence="2">
    <location>
        <begin position="152"/>
        <end position="174"/>
    </location>
</feature>
<feature type="transmembrane region" description="Helical" evidence="2">
    <location>
        <begin position="278"/>
        <end position="299"/>
    </location>
</feature>
<feature type="region of interest" description="Disordered" evidence="1">
    <location>
        <begin position="393"/>
        <end position="439"/>
    </location>
</feature>
<dbReference type="EMBL" id="DXBY01000316">
    <property type="protein sequence ID" value="HIZ37751.1"/>
    <property type="molecule type" value="Genomic_DNA"/>
</dbReference>
<organism evidence="4 5">
    <name type="scientific">Candidatus Ruania gallistercoris</name>
    <dbReference type="NCBI Taxonomy" id="2838746"/>
    <lineage>
        <taxon>Bacteria</taxon>
        <taxon>Bacillati</taxon>
        <taxon>Actinomycetota</taxon>
        <taxon>Actinomycetes</taxon>
        <taxon>Micrococcales</taxon>
        <taxon>Ruaniaceae</taxon>
        <taxon>Ruania</taxon>
    </lineage>
</organism>
<sequence length="439" mass="46873">MVSQTGSGPATVHSRVHDVDALRGFALLGIFVVNITFMASAYPANLVDDPSFTSWLDSVARLTTEALFSMKFYLLFSFLFGYSFVLQMAAAQRAGKAFVPRMLRRIVGLFVLGAIHIVVLYGGDVLTTYAVVGLVLILMHRVSNRTALRTAVVIYAVVIVSLVGSALFIGGSAFMPGKGEALTNAAVQTKELLGTPAEIVGYHVSGLDLLVIQGLSLQGPTALAMFLLGMVAARRGLFSTLHEKQSLLRWTQIVGYPLGLAGGTVYALLGGTGDTMGIAVSTATAPFLAAAYVATLVQLMHSRKTAWIRTGLAPVGRMALTNYLGQSAVGLLLFTGVGLGLAGRFSPPLLIQTAITVFALQVVLSMWWLRRHRYGPAEYALRCFTNWQKPRNAQPAENAAGSTMHSSHRAAESTDAEAAKDPDHAATGRRLSISEQGDR</sequence>
<evidence type="ECO:0000259" key="3">
    <source>
        <dbReference type="Pfam" id="PF04235"/>
    </source>
</evidence>
<feature type="transmembrane region" description="Helical" evidence="2">
    <location>
        <begin position="210"/>
        <end position="232"/>
    </location>
</feature>
<dbReference type="InterPro" id="IPR052529">
    <property type="entry name" value="Bact_Transport_Assoc"/>
</dbReference>
<keyword evidence="2" id="KW-0472">Membrane</keyword>
<evidence type="ECO:0000313" key="5">
    <source>
        <dbReference type="Proteomes" id="UP000824037"/>
    </source>
</evidence>
<gene>
    <name evidence="4" type="ORF">H9815_18395</name>
</gene>
<keyword evidence="2" id="KW-0812">Transmembrane</keyword>
<evidence type="ECO:0000256" key="1">
    <source>
        <dbReference type="SAM" id="MobiDB-lite"/>
    </source>
</evidence>
<protein>
    <submittedName>
        <fullName evidence="4">DUF418 domain-containing protein</fullName>
    </submittedName>
</protein>
<reference evidence="4" key="2">
    <citation type="submission" date="2021-04" db="EMBL/GenBank/DDBJ databases">
        <authorList>
            <person name="Gilroy R."/>
        </authorList>
    </citation>
    <scope>NUCLEOTIDE SEQUENCE</scope>
    <source>
        <strain evidence="4">ChiGjej4B4-7305</strain>
    </source>
</reference>
<dbReference type="AlphaFoldDB" id="A0A9D2EII6"/>
<feature type="transmembrane region" description="Helical" evidence="2">
    <location>
        <begin position="253"/>
        <end position="272"/>
    </location>
</feature>